<dbReference type="Pfam" id="PF12146">
    <property type="entry name" value="Hydrolase_4"/>
    <property type="match status" value="1"/>
</dbReference>
<sequence length="290" mass="32882">MSENQQHQPNKSPVVENKKVVMENSYGEKLVGILHETGSSELVIICHGFRSSKDRIPMVNIALAFEREGISAFRFDFAGNGESEGSFQYGNYRREAQDLRAVVEHFQAKERRIVAIIGHSKGGNAVLLYASRYNDIQTIVNIAGRFNLRRGIEGRLGKDFEEKIKQHGFIDVKNRRGKTEYRVTEKSLMDRLETDTRAACQTIPQSCRVLTVHATLDEMVPVEDATEFAKFIPNHSLRIVEGADHEFTKHESELNSIVLSFVKACLHKHEVSSSPCSSRCRTKQFIDSRL</sequence>
<evidence type="ECO:0000259" key="1">
    <source>
        <dbReference type="Pfam" id="PF12146"/>
    </source>
</evidence>
<name>A0AAD4J8B6_PERFH</name>
<dbReference type="PANTHER" id="PTHR42886">
    <property type="entry name" value="RE40534P-RELATED"/>
    <property type="match status" value="1"/>
</dbReference>
<organism evidence="2 3">
    <name type="scientific">Perilla frutescens var. hirtella</name>
    <name type="common">Perilla citriodora</name>
    <name type="synonym">Perilla setoyensis</name>
    <dbReference type="NCBI Taxonomy" id="608512"/>
    <lineage>
        <taxon>Eukaryota</taxon>
        <taxon>Viridiplantae</taxon>
        <taxon>Streptophyta</taxon>
        <taxon>Embryophyta</taxon>
        <taxon>Tracheophyta</taxon>
        <taxon>Spermatophyta</taxon>
        <taxon>Magnoliopsida</taxon>
        <taxon>eudicotyledons</taxon>
        <taxon>Gunneridae</taxon>
        <taxon>Pentapetalae</taxon>
        <taxon>asterids</taxon>
        <taxon>lamiids</taxon>
        <taxon>Lamiales</taxon>
        <taxon>Lamiaceae</taxon>
        <taxon>Nepetoideae</taxon>
        <taxon>Elsholtzieae</taxon>
        <taxon>Perilla</taxon>
    </lineage>
</organism>
<comment type="caution">
    <text evidence="2">The sequence shown here is derived from an EMBL/GenBank/DDBJ whole genome shotgun (WGS) entry which is preliminary data.</text>
</comment>
<reference evidence="2 3" key="1">
    <citation type="journal article" date="2021" name="Nat. Commun.">
        <title>Incipient diploidization of the medicinal plant Perilla within 10,000 years.</title>
        <authorList>
            <person name="Zhang Y."/>
            <person name="Shen Q."/>
            <person name="Leng L."/>
            <person name="Zhang D."/>
            <person name="Chen S."/>
            <person name="Shi Y."/>
            <person name="Ning Z."/>
            <person name="Chen S."/>
        </authorList>
    </citation>
    <scope>NUCLEOTIDE SEQUENCE [LARGE SCALE GENOMIC DNA]</scope>
    <source>
        <strain evidence="3">cv. PC099</strain>
    </source>
</reference>
<evidence type="ECO:0000313" key="3">
    <source>
        <dbReference type="Proteomes" id="UP001190926"/>
    </source>
</evidence>
<dbReference type="SUPFAM" id="SSF53474">
    <property type="entry name" value="alpha/beta-Hydrolases"/>
    <property type="match status" value="1"/>
</dbReference>
<dbReference type="AlphaFoldDB" id="A0AAD4J8B6"/>
<dbReference type="Gene3D" id="3.40.50.1820">
    <property type="entry name" value="alpha/beta hydrolase"/>
    <property type="match status" value="1"/>
</dbReference>
<dbReference type="Proteomes" id="UP001190926">
    <property type="component" value="Unassembled WGS sequence"/>
</dbReference>
<dbReference type="PANTHER" id="PTHR42886:SF38">
    <property type="entry name" value="ALPHA_BETA-HYDROLASES SUPERFAMILY PROTEIN"/>
    <property type="match status" value="1"/>
</dbReference>
<dbReference type="InterPro" id="IPR029058">
    <property type="entry name" value="AB_hydrolase_fold"/>
</dbReference>
<dbReference type="InterPro" id="IPR022742">
    <property type="entry name" value="Hydrolase_4"/>
</dbReference>
<feature type="domain" description="Serine aminopeptidase S33" evidence="1">
    <location>
        <begin position="41"/>
        <end position="196"/>
    </location>
</feature>
<keyword evidence="3" id="KW-1185">Reference proteome</keyword>
<proteinExistence type="predicted"/>
<protein>
    <submittedName>
        <fullName evidence="2">Alpha/beta-Hydrolases superfamily protein</fullName>
    </submittedName>
</protein>
<gene>
    <name evidence="2" type="ORF">C2S53_018018</name>
</gene>
<dbReference type="EMBL" id="SDAM02000124">
    <property type="protein sequence ID" value="KAH6828465.1"/>
    <property type="molecule type" value="Genomic_DNA"/>
</dbReference>
<accession>A0AAD4J8B6</accession>
<evidence type="ECO:0000313" key="2">
    <source>
        <dbReference type="EMBL" id="KAH6828465.1"/>
    </source>
</evidence>